<feature type="DNA-binding region" description="H-T-H motif" evidence="2">
    <location>
        <begin position="27"/>
        <end position="46"/>
    </location>
</feature>
<dbReference type="InterPro" id="IPR009057">
    <property type="entry name" value="Homeodomain-like_sf"/>
</dbReference>
<dbReference type="SUPFAM" id="SSF46689">
    <property type="entry name" value="Homeodomain-like"/>
    <property type="match status" value="1"/>
</dbReference>
<feature type="domain" description="HTH tetR-type" evidence="3">
    <location>
        <begin position="4"/>
        <end position="64"/>
    </location>
</feature>
<dbReference type="Gene3D" id="1.10.357.10">
    <property type="entry name" value="Tetracycline Repressor, domain 2"/>
    <property type="match status" value="1"/>
</dbReference>
<dbReference type="RefSeq" id="WP_119436257.1">
    <property type="nucleotide sequence ID" value="NZ_QWGR01000001.1"/>
</dbReference>
<dbReference type="SUPFAM" id="SSF48498">
    <property type="entry name" value="Tetracyclin repressor-like, C-terminal domain"/>
    <property type="match status" value="1"/>
</dbReference>
<evidence type="ECO:0000313" key="5">
    <source>
        <dbReference type="Proteomes" id="UP000265926"/>
    </source>
</evidence>
<dbReference type="PANTHER" id="PTHR30328:SF54">
    <property type="entry name" value="HTH-TYPE TRANSCRIPTIONAL REPRESSOR SCO4008"/>
    <property type="match status" value="1"/>
</dbReference>
<evidence type="ECO:0000256" key="1">
    <source>
        <dbReference type="ARBA" id="ARBA00023125"/>
    </source>
</evidence>
<dbReference type="GO" id="GO:0003677">
    <property type="term" value="F:DNA binding"/>
    <property type="evidence" value="ECO:0007669"/>
    <property type="project" value="UniProtKB-UniRule"/>
</dbReference>
<dbReference type="OrthoDB" id="9789566at2"/>
<dbReference type="InterPro" id="IPR050109">
    <property type="entry name" value="HTH-type_TetR-like_transc_reg"/>
</dbReference>
<dbReference type="Pfam" id="PF17935">
    <property type="entry name" value="TetR_C_27"/>
    <property type="match status" value="1"/>
</dbReference>
<keyword evidence="5" id="KW-1185">Reference proteome</keyword>
<organism evidence="4 5">
    <name type="scientific">Maribellus luteus</name>
    <dbReference type="NCBI Taxonomy" id="2305463"/>
    <lineage>
        <taxon>Bacteria</taxon>
        <taxon>Pseudomonadati</taxon>
        <taxon>Bacteroidota</taxon>
        <taxon>Bacteroidia</taxon>
        <taxon>Marinilabiliales</taxon>
        <taxon>Prolixibacteraceae</taxon>
        <taxon>Maribellus</taxon>
    </lineage>
</organism>
<dbReference type="Proteomes" id="UP000265926">
    <property type="component" value="Unassembled WGS sequence"/>
</dbReference>
<sequence>MTNNKSKQQIIEAAALTFDKYGFKKTTMDDIAYAAGKGKSSLYYYFKNKEEVFEAVVGHEAEHLKREIYQALNKTDHSVEKLRKYILIRMRRFVQRGNLYKALTDNFLNTFSFIEKIRDRHREWELEMLGSILRSGIEQKEFKPVDVQFMSNAVLTAMIGFEMPLLKNAETETEFDQKINDVVNMLFYGICT</sequence>
<evidence type="ECO:0000256" key="2">
    <source>
        <dbReference type="PROSITE-ProRule" id="PRU00335"/>
    </source>
</evidence>
<dbReference type="PANTHER" id="PTHR30328">
    <property type="entry name" value="TRANSCRIPTIONAL REPRESSOR"/>
    <property type="match status" value="1"/>
</dbReference>
<dbReference type="PRINTS" id="PR00455">
    <property type="entry name" value="HTHTETR"/>
</dbReference>
<dbReference type="Gene3D" id="1.10.10.60">
    <property type="entry name" value="Homeodomain-like"/>
    <property type="match status" value="1"/>
</dbReference>
<dbReference type="InterPro" id="IPR001647">
    <property type="entry name" value="HTH_TetR"/>
</dbReference>
<dbReference type="PROSITE" id="PS50977">
    <property type="entry name" value="HTH_TETR_2"/>
    <property type="match status" value="1"/>
</dbReference>
<dbReference type="Pfam" id="PF00440">
    <property type="entry name" value="TetR_N"/>
    <property type="match status" value="1"/>
</dbReference>
<dbReference type="AlphaFoldDB" id="A0A399T6J9"/>
<dbReference type="InterPro" id="IPR041478">
    <property type="entry name" value="TetR_C_27"/>
</dbReference>
<dbReference type="EMBL" id="QWGR01000001">
    <property type="protein sequence ID" value="RIJ50789.1"/>
    <property type="molecule type" value="Genomic_DNA"/>
</dbReference>
<dbReference type="InterPro" id="IPR036271">
    <property type="entry name" value="Tet_transcr_reg_TetR-rel_C_sf"/>
</dbReference>
<evidence type="ECO:0000313" key="4">
    <source>
        <dbReference type="EMBL" id="RIJ50789.1"/>
    </source>
</evidence>
<accession>A0A399T6J9</accession>
<keyword evidence="1 2" id="KW-0238">DNA-binding</keyword>
<comment type="caution">
    <text evidence="4">The sequence shown here is derived from an EMBL/GenBank/DDBJ whole genome shotgun (WGS) entry which is preliminary data.</text>
</comment>
<evidence type="ECO:0000259" key="3">
    <source>
        <dbReference type="PROSITE" id="PS50977"/>
    </source>
</evidence>
<name>A0A399T6J9_9BACT</name>
<gene>
    <name evidence="4" type="ORF">D1614_02355</name>
</gene>
<proteinExistence type="predicted"/>
<reference evidence="4 5" key="1">
    <citation type="submission" date="2018-08" db="EMBL/GenBank/DDBJ databases">
        <title>Pallidiluteibacterium maritimus gen. nov., sp. nov., isolated from coastal sediment.</title>
        <authorList>
            <person name="Zhou L.Y."/>
        </authorList>
    </citation>
    <scope>NUCLEOTIDE SEQUENCE [LARGE SCALE GENOMIC DNA]</scope>
    <source>
        <strain evidence="4 5">XSD2</strain>
    </source>
</reference>
<protein>
    <submittedName>
        <fullName evidence="4">TetR/AcrR family transcriptional regulator</fullName>
    </submittedName>
</protein>